<protein>
    <recommendedName>
        <fullName evidence="5">DUF4352 domain-containing protein</fullName>
    </recommendedName>
</protein>
<keyword evidence="4" id="KW-1185">Reference proteome</keyword>
<dbReference type="Gene3D" id="2.60.40.1240">
    <property type="match status" value="1"/>
</dbReference>
<evidence type="ECO:0000313" key="4">
    <source>
        <dbReference type="Proteomes" id="UP001596174"/>
    </source>
</evidence>
<sequence>MNDSHIKSQRSAGKRARSPVSAAALTVLVAAGTSGVLAACSSSSTSNAVSTPTAANWESFRAASQRMVPELNAMSGTPSATTESCQMLVKTVTDLKNLPDSPSASVNAAFDKLAADLKVVANDCEPIINGTATQEQTARVEEAAKAADADGQKVVEALEQANAPGDIKSLWAPFLPTSSATPSPSGSMVGAPPGAPVLGTPAVGEPFTLTTTYAGQTQPSKLQITVKRVTCGKPLDPAVTKNAATSVGESPSAGPTPEAGKKFCVVAMSVKNVGNSETSWDSQNTVSLNVGAVLYTESSNDSRYSLDYAQYWHGQGQDGPTFGLQTNSQGPEYGVFEIPTGDTPTSLWISSGAAIQDGAKPGYLVQPLPVK</sequence>
<keyword evidence="1 2" id="KW-0732">Signal</keyword>
<reference evidence="4" key="1">
    <citation type="journal article" date="2019" name="Int. J. Syst. Evol. Microbiol.">
        <title>The Global Catalogue of Microorganisms (GCM) 10K type strain sequencing project: providing services to taxonomists for standard genome sequencing and annotation.</title>
        <authorList>
            <consortium name="The Broad Institute Genomics Platform"/>
            <consortium name="The Broad Institute Genome Sequencing Center for Infectious Disease"/>
            <person name="Wu L."/>
            <person name="Ma J."/>
        </authorList>
    </citation>
    <scope>NUCLEOTIDE SEQUENCE [LARGE SCALE GENOMIC DNA]</scope>
    <source>
        <strain evidence="4">JCM 4816</strain>
    </source>
</reference>
<feature type="signal peptide" evidence="2">
    <location>
        <begin position="1"/>
        <end position="38"/>
    </location>
</feature>
<gene>
    <name evidence="3" type="ORF">ACFP3V_30605</name>
</gene>
<evidence type="ECO:0000256" key="1">
    <source>
        <dbReference type="ARBA" id="ARBA00022729"/>
    </source>
</evidence>
<organism evidence="3 4">
    <name type="scientific">Streptacidiphilus monticola</name>
    <dbReference type="NCBI Taxonomy" id="2161674"/>
    <lineage>
        <taxon>Bacteria</taxon>
        <taxon>Bacillati</taxon>
        <taxon>Actinomycetota</taxon>
        <taxon>Actinomycetes</taxon>
        <taxon>Kitasatosporales</taxon>
        <taxon>Streptomycetaceae</taxon>
        <taxon>Streptacidiphilus</taxon>
    </lineage>
</organism>
<name>A0ABW1GCJ0_9ACTN</name>
<evidence type="ECO:0000313" key="3">
    <source>
        <dbReference type="EMBL" id="MFC5911545.1"/>
    </source>
</evidence>
<dbReference type="InterPro" id="IPR029050">
    <property type="entry name" value="Immunoprotect_excell_Ig-like"/>
</dbReference>
<dbReference type="Proteomes" id="UP001596174">
    <property type="component" value="Unassembled WGS sequence"/>
</dbReference>
<comment type="caution">
    <text evidence="3">The sequence shown here is derived from an EMBL/GenBank/DDBJ whole genome shotgun (WGS) entry which is preliminary data.</text>
</comment>
<accession>A0ABW1GCJ0</accession>
<evidence type="ECO:0000256" key="2">
    <source>
        <dbReference type="SAM" id="SignalP"/>
    </source>
</evidence>
<proteinExistence type="predicted"/>
<dbReference type="EMBL" id="JBHSQJ010000175">
    <property type="protein sequence ID" value="MFC5911545.1"/>
    <property type="molecule type" value="Genomic_DNA"/>
</dbReference>
<dbReference type="RefSeq" id="WP_380590702.1">
    <property type="nucleotide sequence ID" value="NZ_JBHSQJ010000175.1"/>
</dbReference>
<feature type="chain" id="PRO_5046792750" description="DUF4352 domain-containing protein" evidence="2">
    <location>
        <begin position="39"/>
        <end position="371"/>
    </location>
</feature>
<evidence type="ECO:0008006" key="5">
    <source>
        <dbReference type="Google" id="ProtNLM"/>
    </source>
</evidence>